<evidence type="ECO:0000256" key="9">
    <source>
        <dbReference type="ARBA" id="ARBA00023136"/>
    </source>
</evidence>
<reference evidence="11" key="1">
    <citation type="submission" date="2019-08" db="EMBL/GenBank/DDBJ databases">
        <title>Phocoena sinus (Vaquita) genome, mPhoSin1, primary haplotype.</title>
        <authorList>
            <person name="Morin P."/>
            <person name="Mountcastle J."/>
            <person name="Fungtammasan C."/>
            <person name="Rhie A."/>
            <person name="Rojas-Bracho L."/>
            <person name="Smith C.R."/>
            <person name="Taylor B.L."/>
            <person name="Gulland F.M.D."/>
            <person name="Musser W."/>
            <person name="Houck M."/>
            <person name="Haase B."/>
            <person name="Paez S."/>
            <person name="Howe K."/>
            <person name="Torrance J."/>
            <person name="Formenti G."/>
            <person name="Phillippy A."/>
            <person name="Ryder O."/>
            <person name="Jarvis E.D."/>
            <person name="Fedrigo O."/>
        </authorList>
    </citation>
    <scope>NUCLEOTIDE SEQUENCE [LARGE SCALE GENOMIC DNA]</scope>
</reference>
<keyword evidence="10" id="KW-0807">Transducer</keyword>
<evidence type="ECO:0008006" key="13">
    <source>
        <dbReference type="Google" id="ProtNLM"/>
    </source>
</evidence>
<evidence type="ECO:0000256" key="1">
    <source>
        <dbReference type="ARBA" id="ARBA00003929"/>
    </source>
</evidence>
<keyword evidence="8" id="KW-0675">Receptor</keyword>
<organism evidence="11 12">
    <name type="scientific">Phocoena sinus</name>
    <name type="common">Vaquita</name>
    <dbReference type="NCBI Taxonomy" id="42100"/>
    <lineage>
        <taxon>Eukaryota</taxon>
        <taxon>Metazoa</taxon>
        <taxon>Chordata</taxon>
        <taxon>Craniata</taxon>
        <taxon>Vertebrata</taxon>
        <taxon>Euteleostomi</taxon>
        <taxon>Mammalia</taxon>
        <taxon>Eutheria</taxon>
        <taxon>Laurasiatheria</taxon>
        <taxon>Artiodactyla</taxon>
        <taxon>Whippomorpha</taxon>
        <taxon>Cetacea</taxon>
        <taxon>Odontoceti</taxon>
        <taxon>Phocoenidae</taxon>
        <taxon>Phocoena</taxon>
    </lineage>
</organism>
<evidence type="ECO:0000313" key="12">
    <source>
        <dbReference type="Proteomes" id="UP000694554"/>
    </source>
</evidence>
<keyword evidence="3" id="KW-1003">Cell membrane</keyword>
<dbReference type="InterPro" id="IPR000725">
    <property type="entry name" value="Olfact_rcpt"/>
</dbReference>
<evidence type="ECO:0000313" key="11">
    <source>
        <dbReference type="Ensembl" id="ENSPSNP00000017206.1"/>
    </source>
</evidence>
<keyword evidence="9" id="KW-0472">Membrane</keyword>
<evidence type="ECO:0000256" key="8">
    <source>
        <dbReference type="ARBA" id="ARBA00023040"/>
    </source>
</evidence>
<reference evidence="11" key="3">
    <citation type="submission" date="2025-09" db="UniProtKB">
        <authorList>
            <consortium name="Ensembl"/>
        </authorList>
    </citation>
    <scope>IDENTIFICATION</scope>
</reference>
<evidence type="ECO:0000256" key="5">
    <source>
        <dbReference type="ARBA" id="ARBA00022692"/>
    </source>
</evidence>
<evidence type="ECO:0000256" key="2">
    <source>
        <dbReference type="ARBA" id="ARBA00004651"/>
    </source>
</evidence>
<dbReference type="Pfam" id="PF00001">
    <property type="entry name" value="7tm_1"/>
    <property type="match status" value="1"/>
</dbReference>
<keyword evidence="4" id="KW-0716">Sensory transduction</keyword>
<evidence type="ECO:0000256" key="7">
    <source>
        <dbReference type="ARBA" id="ARBA00022989"/>
    </source>
</evidence>
<evidence type="ECO:0000256" key="6">
    <source>
        <dbReference type="ARBA" id="ARBA00022725"/>
    </source>
</evidence>
<dbReference type="Ensembl" id="ENSPSNT00000019387.1">
    <property type="protein sequence ID" value="ENSPSNP00000017206.1"/>
    <property type="gene ID" value="ENSPSNG00000012643.1"/>
</dbReference>
<comment type="function">
    <text evidence="1">Putative odorant or sperm cell receptor.</text>
</comment>
<comment type="subcellular location">
    <subcellularLocation>
        <location evidence="2">Cell membrane</location>
        <topology evidence="2">Multi-pass membrane protein</topology>
    </subcellularLocation>
</comment>
<accession>A0A8C9CFR9</accession>
<reference evidence="11" key="2">
    <citation type="submission" date="2025-08" db="UniProtKB">
        <authorList>
            <consortium name="Ensembl"/>
        </authorList>
    </citation>
    <scope>IDENTIFICATION</scope>
</reference>
<dbReference type="GO" id="GO:0004930">
    <property type="term" value="F:G protein-coupled receptor activity"/>
    <property type="evidence" value="ECO:0007669"/>
    <property type="project" value="UniProtKB-KW"/>
</dbReference>
<dbReference type="GO" id="GO:0005886">
    <property type="term" value="C:plasma membrane"/>
    <property type="evidence" value="ECO:0007669"/>
    <property type="project" value="UniProtKB-SubCell"/>
</dbReference>
<dbReference type="Gene3D" id="1.20.1070.10">
    <property type="entry name" value="Rhodopsin 7-helix transmembrane proteins"/>
    <property type="match status" value="1"/>
</dbReference>
<name>A0A8C9CFR9_PHOSS</name>
<protein>
    <recommendedName>
        <fullName evidence="13">Olfactory receptor</fullName>
    </recommendedName>
</protein>
<gene>
    <name evidence="11" type="primary">LOC116760151</name>
</gene>
<dbReference type="InterPro" id="IPR000276">
    <property type="entry name" value="GPCR_Rhodpsn"/>
</dbReference>
<dbReference type="SUPFAM" id="SSF81321">
    <property type="entry name" value="Family A G protein-coupled receptor-like"/>
    <property type="match status" value="1"/>
</dbReference>
<dbReference type="PANTHER" id="PTHR26453">
    <property type="entry name" value="OLFACTORY RECEPTOR"/>
    <property type="match status" value="1"/>
</dbReference>
<dbReference type="GO" id="GO:0004984">
    <property type="term" value="F:olfactory receptor activity"/>
    <property type="evidence" value="ECO:0007669"/>
    <property type="project" value="InterPro"/>
</dbReference>
<keyword evidence="5" id="KW-0812">Transmembrane</keyword>
<dbReference type="Proteomes" id="UP000694554">
    <property type="component" value="Chromosome 10"/>
</dbReference>
<dbReference type="AlphaFoldDB" id="A0A8C9CFR9"/>
<dbReference type="GeneTree" id="ENSGT01150000286972"/>
<evidence type="ECO:0000256" key="10">
    <source>
        <dbReference type="ARBA" id="ARBA00023224"/>
    </source>
</evidence>
<keyword evidence="8" id="KW-0297">G-protein coupled receptor</keyword>
<dbReference type="PRINTS" id="PR00245">
    <property type="entry name" value="OLFACTORYR"/>
</dbReference>
<sequence>EYLQSYTALPEKSLYLKIPKYVKTNSIFFFSCFIYDFFLLCDQRIKNTRLGVLLVYRVTLLGNSLIPPHTGRRCPALAHMHFFLRHFSAAGLLYTKTIVPRMLADLLSSGPTIPPTGCFTQLYFSLPVIAERGLLTAMASDRYAAVCRQLHHSTLMGQGACVHMVGTSHHMGIITGTTHSIFIFTLPFPGANTIHRLLCDILPVLMLASSSTLWGEVGGQSCPHDSLYPDPLLTDCSLLCPIFSTCSSHLLAITLFFGTGTVAYMRPWAGSSQDGDQILAVFYTAVTPMFNPLVYTEKQRGHGAMRQLVKRYVWSP</sequence>
<proteinExistence type="predicted"/>
<keyword evidence="7" id="KW-1133">Transmembrane helix</keyword>
<keyword evidence="12" id="KW-1185">Reference proteome</keyword>
<evidence type="ECO:0000256" key="4">
    <source>
        <dbReference type="ARBA" id="ARBA00022606"/>
    </source>
</evidence>
<keyword evidence="6" id="KW-0552">Olfaction</keyword>
<evidence type="ECO:0000256" key="3">
    <source>
        <dbReference type="ARBA" id="ARBA00022475"/>
    </source>
</evidence>